<sequence length="211" mass="23977">MADSVNQEQIVQAAWELLAEDGIATFSMRKLAKKVDLSVSTLYWHFENKNAIFNELINEVAGSAEKAFKKSGTWQERLLQDGLILAQELRKRPYSAELMLSLPPDTDNYWLVTEQLLVVIDDLKLSDGEKFNAISILLNYILAFERDFLVQKINVTQMPIGKLAINKQIGSQITILKRLYQKGLFQQMGTEAALTWSLRTIIAGLDQQQNN</sequence>
<dbReference type="InterPro" id="IPR001647">
    <property type="entry name" value="HTH_TetR"/>
</dbReference>
<dbReference type="Proteomes" id="UP001081467">
    <property type="component" value="Unassembled WGS sequence"/>
</dbReference>
<dbReference type="InterPro" id="IPR004111">
    <property type="entry name" value="Repressor_TetR_C"/>
</dbReference>
<organism evidence="7 8">
    <name type="scientific">Dellaglioa carnosa</name>
    <dbReference type="NCBI Taxonomy" id="2995136"/>
    <lineage>
        <taxon>Bacteria</taxon>
        <taxon>Bacillati</taxon>
        <taxon>Bacillota</taxon>
        <taxon>Bacilli</taxon>
        <taxon>Lactobacillales</taxon>
        <taxon>Lactobacillaceae</taxon>
        <taxon>Dellaglioa</taxon>
    </lineage>
</organism>
<dbReference type="RefSeq" id="WP_269023847.1">
    <property type="nucleotide sequence ID" value="NZ_JANXKW010000002.1"/>
</dbReference>
<keyword evidence="8" id="KW-1185">Reference proteome</keyword>
<evidence type="ECO:0000256" key="1">
    <source>
        <dbReference type="ARBA" id="ARBA00022491"/>
    </source>
</evidence>
<name>A0ABT4JNX1_9LACO</name>
<dbReference type="SUPFAM" id="SSF48498">
    <property type="entry name" value="Tetracyclin repressor-like, C-terminal domain"/>
    <property type="match status" value="1"/>
</dbReference>
<dbReference type="PANTHER" id="PTHR30055:SF234">
    <property type="entry name" value="HTH-TYPE TRANSCRIPTIONAL REGULATOR BETI"/>
    <property type="match status" value="1"/>
</dbReference>
<proteinExistence type="predicted"/>
<dbReference type="Pfam" id="PF02909">
    <property type="entry name" value="TetR_C_1"/>
    <property type="match status" value="1"/>
</dbReference>
<evidence type="ECO:0000313" key="8">
    <source>
        <dbReference type="Proteomes" id="UP001081467"/>
    </source>
</evidence>
<evidence type="ECO:0000256" key="5">
    <source>
        <dbReference type="PROSITE-ProRule" id="PRU00335"/>
    </source>
</evidence>
<gene>
    <name evidence="7" type="ORF">N0K80_03990</name>
</gene>
<keyword evidence="4" id="KW-0804">Transcription</keyword>
<dbReference type="Gene3D" id="1.10.357.10">
    <property type="entry name" value="Tetracycline Repressor, domain 2"/>
    <property type="match status" value="1"/>
</dbReference>
<dbReference type="Gene3D" id="1.10.10.60">
    <property type="entry name" value="Homeodomain-like"/>
    <property type="match status" value="1"/>
</dbReference>
<dbReference type="PROSITE" id="PS50977">
    <property type="entry name" value="HTH_TETR_2"/>
    <property type="match status" value="1"/>
</dbReference>
<dbReference type="InterPro" id="IPR009057">
    <property type="entry name" value="Homeodomain-like_sf"/>
</dbReference>
<dbReference type="PRINTS" id="PR00400">
    <property type="entry name" value="TETREPRESSOR"/>
</dbReference>
<protein>
    <submittedName>
        <fullName evidence="7">TetR/AcrR family transcriptional regulator</fullName>
    </submittedName>
</protein>
<dbReference type="InterPro" id="IPR003012">
    <property type="entry name" value="Tet_transcr_reg_TetR"/>
</dbReference>
<evidence type="ECO:0000256" key="2">
    <source>
        <dbReference type="ARBA" id="ARBA00023015"/>
    </source>
</evidence>
<evidence type="ECO:0000256" key="3">
    <source>
        <dbReference type="ARBA" id="ARBA00023125"/>
    </source>
</evidence>
<feature type="DNA-binding region" description="H-T-H motif" evidence="5">
    <location>
        <begin position="27"/>
        <end position="46"/>
    </location>
</feature>
<feature type="domain" description="HTH tetR-type" evidence="6">
    <location>
        <begin position="4"/>
        <end position="64"/>
    </location>
</feature>
<comment type="caution">
    <text evidence="7">The sequence shown here is derived from an EMBL/GenBank/DDBJ whole genome shotgun (WGS) entry which is preliminary data.</text>
</comment>
<keyword evidence="3 5" id="KW-0238">DNA-binding</keyword>
<evidence type="ECO:0000259" key="6">
    <source>
        <dbReference type="PROSITE" id="PS50977"/>
    </source>
</evidence>
<keyword evidence="2" id="KW-0805">Transcription regulation</keyword>
<accession>A0ABT4JNX1</accession>
<reference evidence="7" key="1">
    <citation type="submission" date="2022-09" db="EMBL/GenBank/DDBJ databases">
        <title>Diversity of Dellaglioa algida.</title>
        <authorList>
            <person name="Matthias E."/>
            <person name="Werum V."/>
        </authorList>
    </citation>
    <scope>NUCLEOTIDE SEQUENCE</scope>
    <source>
        <strain evidence="7">TMW 2.2523</strain>
    </source>
</reference>
<evidence type="ECO:0000256" key="4">
    <source>
        <dbReference type="ARBA" id="ARBA00023163"/>
    </source>
</evidence>
<dbReference type="PRINTS" id="PR00455">
    <property type="entry name" value="HTHTETR"/>
</dbReference>
<dbReference type="PANTHER" id="PTHR30055">
    <property type="entry name" value="HTH-TYPE TRANSCRIPTIONAL REGULATOR RUTR"/>
    <property type="match status" value="1"/>
</dbReference>
<dbReference type="InterPro" id="IPR050109">
    <property type="entry name" value="HTH-type_TetR-like_transc_reg"/>
</dbReference>
<dbReference type="SUPFAM" id="SSF46689">
    <property type="entry name" value="Homeodomain-like"/>
    <property type="match status" value="1"/>
</dbReference>
<dbReference type="Pfam" id="PF00440">
    <property type="entry name" value="TetR_N"/>
    <property type="match status" value="1"/>
</dbReference>
<dbReference type="InterPro" id="IPR036271">
    <property type="entry name" value="Tet_transcr_reg_TetR-rel_C_sf"/>
</dbReference>
<keyword evidence="1" id="KW-0678">Repressor</keyword>
<evidence type="ECO:0000313" key="7">
    <source>
        <dbReference type="EMBL" id="MCZ2491313.1"/>
    </source>
</evidence>
<dbReference type="EMBL" id="JANXLI010000002">
    <property type="protein sequence ID" value="MCZ2491313.1"/>
    <property type="molecule type" value="Genomic_DNA"/>
</dbReference>